<dbReference type="InterPro" id="IPR013337">
    <property type="entry name" value="CRISPR-assoc_prot_Cas5_Tneap"/>
</dbReference>
<dbReference type="GO" id="GO:0043571">
    <property type="term" value="P:maintenance of CRISPR repeat elements"/>
    <property type="evidence" value="ECO:0007669"/>
    <property type="project" value="InterPro"/>
</dbReference>
<proteinExistence type="predicted"/>
<dbReference type="GO" id="GO:0051607">
    <property type="term" value="P:defense response to virus"/>
    <property type="evidence" value="ECO:0007669"/>
    <property type="project" value="UniProtKB-KW"/>
</dbReference>
<evidence type="ECO:0000256" key="1">
    <source>
        <dbReference type="ARBA" id="ARBA00023118"/>
    </source>
</evidence>
<dbReference type="Gene3D" id="3.30.70.2660">
    <property type="match status" value="1"/>
</dbReference>
<evidence type="ECO:0000313" key="3">
    <source>
        <dbReference type="Proteomes" id="UP000184032"/>
    </source>
</evidence>
<dbReference type="InterPro" id="IPR013422">
    <property type="entry name" value="CRISPR-assoc_prot_Cas5_N"/>
</dbReference>
<evidence type="ECO:0000313" key="2">
    <source>
        <dbReference type="EMBL" id="SHH58033.1"/>
    </source>
</evidence>
<dbReference type="RefSeq" id="WP_073185285.1">
    <property type="nucleotide sequence ID" value="NZ_FQXI01000014.1"/>
</dbReference>
<dbReference type="NCBIfam" id="TIGR01895">
    <property type="entry name" value="cas_Cas5t"/>
    <property type="match status" value="1"/>
</dbReference>
<dbReference type="AlphaFoldDB" id="A0A1M5U5Q2"/>
<name>A0A1M5U5Q2_9FIRM</name>
<dbReference type="STRING" id="1120995.SAMN02745245_01653"/>
<dbReference type="OrthoDB" id="9782505at2"/>
<sequence length="247" mass="29210">MKAIRFKVYQNMPNYKKPNSFQLKETYPLPPPSTVIGMIHNLCGYEEYKEMDVSIQGKYYSKVNDLYTMYEFGNMEFEKGRHQLYVKDNERKVGITRGVSTVELLVDVELLIHVKPKDESLFDEIYNALKYPREYPSLGRREDIALIDDVKIVELREVTGRDLKDEYFNKYIPMDIFEKLKTEKIEGYQVGSKYTLNKNYELINFGSGKKDKYFRKWNRVDVAYIKDFKKFNLSIAADSDNIPVFLL</sequence>
<keyword evidence="3" id="KW-1185">Reference proteome</keyword>
<dbReference type="NCBIfam" id="TIGR02593">
    <property type="entry name" value="CRISPR_cas5"/>
    <property type="match status" value="1"/>
</dbReference>
<gene>
    <name evidence="2" type="ORF">SAMN02745245_01653</name>
</gene>
<dbReference type="InterPro" id="IPR021124">
    <property type="entry name" value="CRISPR-assoc_prot_Cas5"/>
</dbReference>
<dbReference type="Proteomes" id="UP000184032">
    <property type="component" value="Unassembled WGS sequence"/>
</dbReference>
<accession>A0A1M5U5Q2</accession>
<reference evidence="2 3" key="1">
    <citation type="submission" date="2016-11" db="EMBL/GenBank/DDBJ databases">
        <authorList>
            <person name="Jaros S."/>
            <person name="Januszkiewicz K."/>
            <person name="Wedrychowicz H."/>
        </authorList>
    </citation>
    <scope>NUCLEOTIDE SEQUENCE [LARGE SCALE GENOMIC DNA]</scope>
    <source>
        <strain evidence="2 3">DSM 21120</strain>
    </source>
</reference>
<organism evidence="2 3">
    <name type="scientific">Anaerosphaera aminiphila DSM 21120</name>
    <dbReference type="NCBI Taxonomy" id="1120995"/>
    <lineage>
        <taxon>Bacteria</taxon>
        <taxon>Bacillati</taxon>
        <taxon>Bacillota</taxon>
        <taxon>Tissierellia</taxon>
        <taxon>Tissierellales</taxon>
        <taxon>Peptoniphilaceae</taxon>
        <taxon>Anaerosphaera</taxon>
    </lineage>
</organism>
<protein>
    <submittedName>
        <fullName evidence="2">CRISPR-associated protein, Cas5t family</fullName>
    </submittedName>
</protein>
<dbReference type="Pfam" id="PF09704">
    <property type="entry name" value="Cas_Cas5d"/>
    <property type="match status" value="1"/>
</dbReference>
<dbReference type="EMBL" id="FQXI01000014">
    <property type="protein sequence ID" value="SHH58033.1"/>
    <property type="molecule type" value="Genomic_DNA"/>
</dbReference>
<keyword evidence="1" id="KW-0051">Antiviral defense</keyword>